<protein>
    <submittedName>
        <fullName evidence="1">NADH:ubiquinone oxidoreductase subunit 4 (Chain M)</fullName>
    </submittedName>
</protein>
<comment type="caution">
    <text evidence="1">The sequence shown here is derived from an EMBL/GenBank/DDBJ whole genome shotgun (WGS) entry which is preliminary data.</text>
</comment>
<keyword evidence="2" id="KW-1185">Reference proteome</keyword>
<dbReference type="AlphaFoldDB" id="A0A5N0T6U4"/>
<dbReference type="InterPro" id="IPR024079">
    <property type="entry name" value="MetalloPept_cat_dom_sf"/>
</dbReference>
<accession>A0A5N0T6U4</accession>
<evidence type="ECO:0000313" key="1">
    <source>
        <dbReference type="EMBL" id="KAA9130602.1"/>
    </source>
</evidence>
<evidence type="ECO:0000313" key="2">
    <source>
        <dbReference type="Proteomes" id="UP000326838"/>
    </source>
</evidence>
<reference evidence="2" key="1">
    <citation type="submission" date="2019-09" db="EMBL/GenBank/DDBJ databases">
        <title>Mumia zhuanghuii sp. nov. isolated from the intestinal contents of plateau pika (Ochotona curzoniae) in the Qinghai-Tibet plateau of China.</title>
        <authorList>
            <person name="Tian Z."/>
        </authorList>
    </citation>
    <scope>NUCLEOTIDE SEQUENCE [LARGE SCALE GENOMIC DNA]</scope>
    <source>
        <strain evidence="2">L-033</strain>
    </source>
</reference>
<name>A0A5N0T6U4_9MICO</name>
<dbReference type="GO" id="GO:0008237">
    <property type="term" value="F:metallopeptidase activity"/>
    <property type="evidence" value="ECO:0007669"/>
    <property type="project" value="InterPro"/>
</dbReference>
<sequence>MPRTVPSRIASALAGVIALVIALSGCALLEQDPASPDVPRIEQDEDLGELTVYEVDTAGELVPSASGLDAEVWDLFRRVVTPAYAAERILWYQVGDDPDSDLLAWVVESEEDPELWNLAVNLSAAEDEDLLLLTLIHEYAHLLSMGPGQPDESGDCLARPASAPCAEDGSYLAAFHARFWASYGEEAPAYQEADDAVTADFYADHEEDFVSEYAATNVGEDFAEVFTAFVAEPRPSDPGDSLVAAKIAFMWEWPELVEIRERLRSEFGDIAWVEF</sequence>
<dbReference type="EMBL" id="VYUY01000019">
    <property type="protein sequence ID" value="KAA9130602.1"/>
    <property type="molecule type" value="Genomic_DNA"/>
</dbReference>
<dbReference type="Proteomes" id="UP000326838">
    <property type="component" value="Unassembled WGS sequence"/>
</dbReference>
<proteinExistence type="predicted"/>
<gene>
    <name evidence="1" type="ORF">F6B40_13210</name>
</gene>
<dbReference type="PROSITE" id="PS51257">
    <property type="entry name" value="PROKAR_LIPOPROTEIN"/>
    <property type="match status" value="1"/>
</dbReference>
<organism evidence="1 2">
    <name type="scientific">Microbacterium caowuchunii</name>
    <dbReference type="NCBI Taxonomy" id="2614638"/>
    <lineage>
        <taxon>Bacteria</taxon>
        <taxon>Bacillati</taxon>
        <taxon>Actinomycetota</taxon>
        <taxon>Actinomycetes</taxon>
        <taxon>Micrococcales</taxon>
        <taxon>Microbacteriaceae</taxon>
        <taxon>Microbacterium</taxon>
    </lineage>
</organism>
<keyword evidence="1" id="KW-0830">Ubiquinone</keyword>
<dbReference type="Gene3D" id="3.40.390.10">
    <property type="entry name" value="Collagenase (Catalytic Domain)"/>
    <property type="match status" value="1"/>
</dbReference>
<dbReference type="RefSeq" id="WP_150894823.1">
    <property type="nucleotide sequence ID" value="NZ_VYUY01000019.1"/>
</dbReference>